<feature type="compositionally biased region" description="Polar residues" evidence="1">
    <location>
        <begin position="844"/>
        <end position="860"/>
    </location>
</feature>
<feature type="compositionally biased region" description="Low complexity" evidence="1">
    <location>
        <begin position="548"/>
        <end position="560"/>
    </location>
</feature>
<evidence type="ECO:0000259" key="2">
    <source>
        <dbReference type="Pfam" id="PF10536"/>
    </source>
</evidence>
<protein>
    <recommendedName>
        <fullName evidence="2">Aminotransferase-like plant mobile domain-containing protein</fullName>
    </recommendedName>
</protein>
<dbReference type="Pfam" id="PF10536">
    <property type="entry name" value="PMD"/>
    <property type="match status" value="1"/>
</dbReference>
<feature type="domain" description="Aminotransferase-like plant mobile" evidence="2">
    <location>
        <begin position="94"/>
        <end position="153"/>
    </location>
</feature>
<gene>
    <name evidence="3" type="ORF">FSB_LOCUS27307</name>
</gene>
<sequence length="884" mass="96244">MASSSRTQAETSGGSPMDEENPAPLWRRPWWHRRRQTVTPIVILTLSGRFRRATPTSRLGVVGDEGGHCASSWKAWVDKEFADEEFCALLEQAGVLQAILISRSSNMYQDMESLQQMVQRWCPLTHTFFFAHGELTVTLEDVENHWRLPILGDCDPSEIELSLAELKAETILLNYVGKKNLSLGIPFRGFISFPLAAMFLGHFYTQLDLLHTDEMAGESCHTVATVFNSLVLQAFLWEHAASYNTDGPEYPASIDEEDFVLWRLYGASHKGYSCNSIMSWFNRIEPQNFALGLEDIRTLSYLSATNAGWLPVLTHDGLRFTSYCVHKVRRQFGYDQEVPATMEVVADILPTINPFIKSRAFAYWSTTTPEVVIPSGGRVGICTMGMNHYWQNLMTSMLEFRNSGHESIEHLLPLCKAPSPNLQLFVATNTVTTYTTKQGLGYVVWRSDLLKWMTYSKRHPSAWLEENLNNIPAPEKVASKRGKRVIAAASSSKRKKSVAQEKSSSKGIVIREPVTATSQFGEQAAPKDISGKKTAWKTRVKRKRSTALPSPNLLESPSSNTCSKKHATTTYSEARTKQRNEGVIYRPLTVSKDEDSSTSLEDDDAGASVEEIPIEITVSEAIAVEATTTVEPTNSVTAASETAGDIATILDAFEEEVIAAEVAAEMAVEEPEGAVTAGIAGGDGLTQGGSSRSGDYADSALLDLSPPTRSYVRRSHRVNVVSSNSERTLSVSATLLTPRASQSESAGVSSMHVTPATPPIAVDAPLGAPAIENIQGDEEDVATPDHISDIDVDLATEGVTAAGVVSAVEVPEVEHIESEVYDAVLADVQDQDTQAEIPELEVTSPATKDASPTNVASSGNELAVEDEGDFDAARAAESTAAATI</sequence>
<dbReference type="GO" id="GO:0010073">
    <property type="term" value="P:meristem maintenance"/>
    <property type="evidence" value="ECO:0007669"/>
    <property type="project" value="InterPro"/>
</dbReference>
<dbReference type="PANTHER" id="PTHR46033">
    <property type="entry name" value="PROTEIN MAIN-LIKE 2"/>
    <property type="match status" value="1"/>
</dbReference>
<evidence type="ECO:0000313" key="3">
    <source>
        <dbReference type="EMBL" id="SPC99425.1"/>
    </source>
</evidence>
<organism evidence="3">
    <name type="scientific">Fagus sylvatica</name>
    <name type="common">Beechnut</name>
    <dbReference type="NCBI Taxonomy" id="28930"/>
    <lineage>
        <taxon>Eukaryota</taxon>
        <taxon>Viridiplantae</taxon>
        <taxon>Streptophyta</taxon>
        <taxon>Embryophyta</taxon>
        <taxon>Tracheophyta</taxon>
        <taxon>Spermatophyta</taxon>
        <taxon>Magnoliopsida</taxon>
        <taxon>eudicotyledons</taxon>
        <taxon>Gunneridae</taxon>
        <taxon>Pentapetalae</taxon>
        <taxon>rosids</taxon>
        <taxon>fabids</taxon>
        <taxon>Fagales</taxon>
        <taxon>Fagaceae</taxon>
        <taxon>Fagus</taxon>
    </lineage>
</organism>
<feature type="compositionally biased region" description="Basic residues" evidence="1">
    <location>
        <begin position="534"/>
        <end position="545"/>
    </location>
</feature>
<reference evidence="3" key="1">
    <citation type="submission" date="2018-02" db="EMBL/GenBank/DDBJ databases">
        <authorList>
            <person name="Cohen D.B."/>
            <person name="Kent A.D."/>
        </authorList>
    </citation>
    <scope>NUCLEOTIDE SEQUENCE</scope>
</reference>
<dbReference type="InterPro" id="IPR044824">
    <property type="entry name" value="MAIN-like"/>
</dbReference>
<feature type="compositionally biased region" description="Polar residues" evidence="1">
    <location>
        <begin position="1"/>
        <end position="14"/>
    </location>
</feature>
<feature type="region of interest" description="Disordered" evidence="1">
    <location>
        <begin position="1"/>
        <end position="24"/>
    </location>
</feature>
<accession>A0A2N9GIQ0</accession>
<feature type="region of interest" description="Disordered" evidence="1">
    <location>
        <begin position="479"/>
        <end position="575"/>
    </location>
</feature>
<feature type="compositionally biased region" description="Low complexity" evidence="1">
    <location>
        <begin position="873"/>
        <end position="884"/>
    </location>
</feature>
<feature type="region of interest" description="Disordered" evidence="1">
    <location>
        <begin position="838"/>
        <end position="884"/>
    </location>
</feature>
<proteinExistence type="predicted"/>
<dbReference type="PANTHER" id="PTHR46033:SF80">
    <property type="entry name" value="PROTEIN MAIN-LIKE 2-LIKE"/>
    <property type="match status" value="1"/>
</dbReference>
<dbReference type="EMBL" id="OIVN01001973">
    <property type="protein sequence ID" value="SPC99425.1"/>
    <property type="molecule type" value="Genomic_DNA"/>
</dbReference>
<name>A0A2N9GIQ0_FAGSY</name>
<dbReference type="AlphaFoldDB" id="A0A2N9GIQ0"/>
<dbReference type="InterPro" id="IPR019557">
    <property type="entry name" value="AminoTfrase-like_pln_mobile"/>
</dbReference>
<evidence type="ECO:0000256" key="1">
    <source>
        <dbReference type="SAM" id="MobiDB-lite"/>
    </source>
</evidence>